<organism evidence="1 2">
    <name type="scientific">Dallia pectoralis</name>
    <name type="common">Alaska blackfish</name>
    <dbReference type="NCBI Taxonomy" id="75939"/>
    <lineage>
        <taxon>Eukaryota</taxon>
        <taxon>Metazoa</taxon>
        <taxon>Chordata</taxon>
        <taxon>Craniata</taxon>
        <taxon>Vertebrata</taxon>
        <taxon>Euteleostomi</taxon>
        <taxon>Actinopterygii</taxon>
        <taxon>Neopterygii</taxon>
        <taxon>Teleostei</taxon>
        <taxon>Protacanthopterygii</taxon>
        <taxon>Esociformes</taxon>
        <taxon>Umbridae</taxon>
        <taxon>Dallia</taxon>
    </lineage>
</organism>
<name>A0ACC2FUU4_DALPE</name>
<sequence length="152" mass="17590">MASVIEMALTLQPWEERKSLQIGLKHVNDESFQMHSQQLTTDLENNLNIPPLENKVLIIQRAWRDFLQRAEVMEKRSPSPPSYDKMSSSISMVTLSDGSTPGRALSHRSFSHDRCRLSYREPLATQEMSASVDPYLMWTGDQCEWHSSVWMY</sequence>
<dbReference type="EMBL" id="CM055748">
    <property type="protein sequence ID" value="KAJ7995141.1"/>
    <property type="molecule type" value="Genomic_DNA"/>
</dbReference>
<dbReference type="Proteomes" id="UP001157502">
    <property type="component" value="Chromosome 21"/>
</dbReference>
<accession>A0ACC2FUU4</accession>
<proteinExistence type="predicted"/>
<gene>
    <name evidence="1" type="ORF">DPEC_G00241490</name>
</gene>
<keyword evidence="2" id="KW-1185">Reference proteome</keyword>
<evidence type="ECO:0000313" key="2">
    <source>
        <dbReference type="Proteomes" id="UP001157502"/>
    </source>
</evidence>
<reference evidence="1" key="1">
    <citation type="submission" date="2021-05" db="EMBL/GenBank/DDBJ databases">
        <authorList>
            <person name="Pan Q."/>
            <person name="Jouanno E."/>
            <person name="Zahm M."/>
            <person name="Klopp C."/>
            <person name="Cabau C."/>
            <person name="Louis A."/>
            <person name="Berthelot C."/>
            <person name="Parey E."/>
            <person name="Roest Crollius H."/>
            <person name="Montfort J."/>
            <person name="Robinson-Rechavi M."/>
            <person name="Bouchez O."/>
            <person name="Lampietro C."/>
            <person name="Lopez Roques C."/>
            <person name="Donnadieu C."/>
            <person name="Postlethwait J."/>
            <person name="Bobe J."/>
            <person name="Dillon D."/>
            <person name="Chandos A."/>
            <person name="von Hippel F."/>
            <person name="Guiguen Y."/>
        </authorList>
    </citation>
    <scope>NUCLEOTIDE SEQUENCE</scope>
    <source>
        <strain evidence="1">YG-Jan2019</strain>
    </source>
</reference>
<evidence type="ECO:0000313" key="1">
    <source>
        <dbReference type="EMBL" id="KAJ7995141.1"/>
    </source>
</evidence>
<protein>
    <submittedName>
        <fullName evidence="1">Uncharacterized protein</fullName>
    </submittedName>
</protein>
<comment type="caution">
    <text evidence="1">The sequence shown here is derived from an EMBL/GenBank/DDBJ whole genome shotgun (WGS) entry which is preliminary data.</text>
</comment>